<dbReference type="Proteomes" id="UP001198983">
    <property type="component" value="Chromosome"/>
</dbReference>
<dbReference type="PANTHER" id="PTHR30050:SF10">
    <property type="entry name" value="PHAGE-LIKE ELEMENT PBSX PROTEIN XKDC"/>
    <property type="match status" value="1"/>
</dbReference>
<dbReference type="EMBL" id="CP081135">
    <property type="protein sequence ID" value="UEL47333.1"/>
    <property type="molecule type" value="Genomic_DNA"/>
</dbReference>
<name>A0AAX2ZDE0_9FIRM</name>
<sequence>MDKELMKRVERIMTLSKKEKVAEEYNCPKCRDLGYTFQTINGCEAAIKCECLDKKQSLEKLEKCGLSEVFKKKTFQTYIPSRKYQLEAKTKAMKFCNEFKETNASLLLCGQPGAGKTHLGIATMLNLINKNVGCKYEEYTSMLINLKQSVMDEENYIREESKYTEPRVLFLDDFLKGNPTDADLKYIYKIINTRYLKSMPIIISTEKSINQIISWDEAVGSRIVEMCKGNVVTFDSNCGNYRLKDIV</sequence>
<evidence type="ECO:0000313" key="2">
    <source>
        <dbReference type="EMBL" id="UEL47333.1"/>
    </source>
</evidence>
<accession>A0AAX2ZDE0</accession>
<dbReference type="Pfam" id="PF01695">
    <property type="entry name" value="IstB_IS21"/>
    <property type="match status" value="1"/>
</dbReference>
<evidence type="ECO:0000313" key="3">
    <source>
        <dbReference type="Proteomes" id="UP001198983"/>
    </source>
</evidence>
<dbReference type="InterPro" id="IPR002611">
    <property type="entry name" value="IstB_ATP-bd"/>
</dbReference>
<dbReference type="AlphaFoldDB" id="A0AAX2ZDE0"/>
<keyword evidence="2" id="KW-0547">Nucleotide-binding</keyword>
<gene>
    <name evidence="2" type="ORF">JW646_17135</name>
</gene>
<keyword evidence="2" id="KW-0067">ATP-binding</keyword>
<dbReference type="InterPro" id="IPR027417">
    <property type="entry name" value="P-loop_NTPase"/>
</dbReference>
<dbReference type="GO" id="GO:0006260">
    <property type="term" value="P:DNA replication"/>
    <property type="evidence" value="ECO:0007669"/>
    <property type="project" value="TreeGrafter"/>
</dbReference>
<proteinExistence type="predicted"/>
<reference evidence="2 3" key="1">
    <citation type="journal article" date="2023" name="Int. J. Syst. Evol. Microbiol.">
        <title>Terrisporobacter hibernicus sp. nov., isolated from bovine faeces in Northern Ireland.</title>
        <authorList>
            <person name="Mitchell M."/>
            <person name="Nguyen S.V."/>
            <person name="Connor M."/>
            <person name="Fairley D.J."/>
            <person name="Donoghue O."/>
            <person name="Marshall H."/>
            <person name="Koolman L."/>
            <person name="McMullan G."/>
            <person name="Schaffer K.E."/>
            <person name="McGrath J.W."/>
            <person name="Fanning S."/>
        </authorList>
    </citation>
    <scope>NUCLEOTIDE SEQUENCE [LARGE SCALE GENOMIC DNA]</scope>
    <source>
        <strain evidence="2 3">MCA3</strain>
    </source>
</reference>
<evidence type="ECO:0000259" key="1">
    <source>
        <dbReference type="Pfam" id="PF01695"/>
    </source>
</evidence>
<protein>
    <submittedName>
        <fullName evidence="2">ATP-binding protein</fullName>
    </submittedName>
</protein>
<dbReference type="PANTHER" id="PTHR30050">
    <property type="entry name" value="CHROMOSOMAL REPLICATION INITIATOR PROTEIN DNAA"/>
    <property type="match status" value="1"/>
</dbReference>
<dbReference type="RefSeq" id="WP_228415784.1">
    <property type="nucleotide sequence ID" value="NZ_CP081135.1"/>
</dbReference>
<dbReference type="KEGG" id="tem:JW646_17135"/>
<keyword evidence="3" id="KW-1185">Reference proteome</keyword>
<dbReference type="SUPFAM" id="SSF52540">
    <property type="entry name" value="P-loop containing nucleoside triphosphate hydrolases"/>
    <property type="match status" value="1"/>
</dbReference>
<dbReference type="Gene3D" id="3.40.50.300">
    <property type="entry name" value="P-loop containing nucleotide triphosphate hydrolases"/>
    <property type="match status" value="1"/>
</dbReference>
<dbReference type="GO" id="GO:0005524">
    <property type="term" value="F:ATP binding"/>
    <property type="evidence" value="ECO:0007669"/>
    <property type="project" value="UniProtKB-KW"/>
</dbReference>
<feature type="domain" description="IstB-like ATP-binding" evidence="1">
    <location>
        <begin position="69"/>
        <end position="215"/>
    </location>
</feature>
<organism evidence="2 3">
    <name type="scientific">Terrisporobacter hibernicus</name>
    <dbReference type="NCBI Taxonomy" id="2813371"/>
    <lineage>
        <taxon>Bacteria</taxon>
        <taxon>Bacillati</taxon>
        <taxon>Bacillota</taxon>
        <taxon>Clostridia</taxon>
        <taxon>Peptostreptococcales</taxon>
        <taxon>Peptostreptococcaceae</taxon>
        <taxon>Terrisporobacter</taxon>
    </lineage>
</organism>